<comment type="caution">
    <text evidence="10">The sequence shown here is derived from an EMBL/GenBank/DDBJ whole genome shotgun (WGS) entry which is preliminary data.</text>
</comment>
<reference evidence="10 11" key="1">
    <citation type="submission" date="2019-09" db="EMBL/GenBank/DDBJ databases">
        <title>Bird 10,000 Genomes (B10K) Project - Family phase.</title>
        <authorList>
            <person name="Zhang G."/>
        </authorList>
    </citation>
    <scope>NUCLEOTIDE SEQUENCE [LARGE SCALE GENOMIC DNA]</scope>
    <source>
        <strain evidence="10">B10K-DU-001-01</strain>
        <tissue evidence="10">Muscle</tissue>
    </source>
</reference>
<feature type="coiled-coil region" evidence="8">
    <location>
        <begin position="440"/>
        <end position="508"/>
    </location>
</feature>
<evidence type="ECO:0000256" key="7">
    <source>
        <dbReference type="ARBA" id="ARBA00023136"/>
    </source>
</evidence>
<keyword evidence="7" id="KW-0472">Membrane</keyword>
<dbReference type="Pfam" id="PF05781">
    <property type="entry name" value="MRVI1"/>
    <property type="match status" value="1"/>
</dbReference>
<evidence type="ECO:0000256" key="2">
    <source>
        <dbReference type="ARBA" id="ARBA00004496"/>
    </source>
</evidence>
<dbReference type="Proteomes" id="UP000543364">
    <property type="component" value="Unassembled WGS sequence"/>
</dbReference>
<keyword evidence="5" id="KW-1133">Transmembrane helix</keyword>
<feature type="compositionally biased region" description="Basic residues" evidence="9">
    <location>
        <begin position="31"/>
        <end position="40"/>
    </location>
</feature>
<organism evidence="10 11">
    <name type="scientific">Cephalopterus ornatus</name>
    <name type="common">Amazonian umbrellabird</name>
    <dbReference type="NCBI Taxonomy" id="114276"/>
    <lineage>
        <taxon>Eukaryota</taxon>
        <taxon>Metazoa</taxon>
        <taxon>Chordata</taxon>
        <taxon>Craniata</taxon>
        <taxon>Vertebrata</taxon>
        <taxon>Euteleostomi</taxon>
        <taxon>Archelosauria</taxon>
        <taxon>Archosauria</taxon>
        <taxon>Dinosauria</taxon>
        <taxon>Saurischia</taxon>
        <taxon>Theropoda</taxon>
        <taxon>Coelurosauria</taxon>
        <taxon>Aves</taxon>
        <taxon>Neognathae</taxon>
        <taxon>Neoaves</taxon>
        <taxon>Telluraves</taxon>
        <taxon>Australaves</taxon>
        <taxon>Passeriformes</taxon>
        <taxon>Cotingidae</taxon>
        <taxon>Cephalopterus</taxon>
    </lineage>
</organism>
<keyword evidence="6 8" id="KW-0175">Coiled coil</keyword>
<feature type="region of interest" description="Disordered" evidence="9">
    <location>
        <begin position="14"/>
        <end position="53"/>
    </location>
</feature>
<feature type="region of interest" description="Disordered" evidence="9">
    <location>
        <begin position="94"/>
        <end position="127"/>
    </location>
</feature>
<feature type="region of interest" description="Disordered" evidence="9">
    <location>
        <begin position="169"/>
        <end position="212"/>
    </location>
</feature>
<feature type="compositionally biased region" description="Polar residues" evidence="9">
    <location>
        <begin position="44"/>
        <end position="53"/>
    </location>
</feature>
<feature type="region of interest" description="Disordered" evidence="9">
    <location>
        <begin position="370"/>
        <end position="397"/>
    </location>
</feature>
<feature type="compositionally biased region" description="Polar residues" evidence="9">
    <location>
        <begin position="103"/>
        <end position="127"/>
    </location>
</feature>
<gene>
    <name evidence="10" type="primary">Mrvi1</name>
    <name evidence="10" type="ORF">CEPORN_R10240</name>
</gene>
<evidence type="ECO:0000256" key="8">
    <source>
        <dbReference type="SAM" id="Coils"/>
    </source>
</evidence>
<feature type="non-terminal residue" evidence="10">
    <location>
        <position position="564"/>
    </location>
</feature>
<dbReference type="GO" id="GO:0016020">
    <property type="term" value="C:membrane"/>
    <property type="evidence" value="ECO:0007669"/>
    <property type="project" value="UniProtKB-SubCell"/>
</dbReference>
<evidence type="ECO:0000256" key="6">
    <source>
        <dbReference type="ARBA" id="ARBA00023054"/>
    </source>
</evidence>
<dbReference type="GO" id="GO:0019934">
    <property type="term" value="P:cGMP-mediated signaling"/>
    <property type="evidence" value="ECO:0007669"/>
    <property type="project" value="TreeGrafter"/>
</dbReference>
<keyword evidence="3" id="KW-0963">Cytoplasm</keyword>
<protein>
    <submittedName>
        <fullName evidence="10">MRVI1 protein</fullName>
    </submittedName>
</protein>
<dbReference type="PANTHER" id="PTHR15352">
    <property type="entry name" value="LYMPHOID-RESTRICTED MEMBRANE PROTEIN, JAW1"/>
    <property type="match status" value="1"/>
</dbReference>
<feature type="compositionally biased region" description="Basic and acidic residues" evidence="9">
    <location>
        <begin position="183"/>
        <end position="203"/>
    </location>
</feature>
<feature type="region of interest" description="Disordered" evidence="9">
    <location>
        <begin position="295"/>
        <end position="324"/>
    </location>
</feature>
<comment type="subcellular location">
    <subcellularLocation>
        <location evidence="2">Cytoplasm</location>
    </subcellularLocation>
    <subcellularLocation>
        <location evidence="1">Membrane</location>
        <topology evidence="1">Single-pass membrane protein</topology>
    </subcellularLocation>
</comment>
<evidence type="ECO:0000256" key="3">
    <source>
        <dbReference type="ARBA" id="ARBA00022490"/>
    </source>
</evidence>
<keyword evidence="4" id="KW-0812">Transmembrane</keyword>
<dbReference type="GO" id="GO:0005737">
    <property type="term" value="C:cytoplasm"/>
    <property type="evidence" value="ECO:0007669"/>
    <property type="project" value="UniProtKB-SubCell"/>
</dbReference>
<feature type="non-terminal residue" evidence="10">
    <location>
        <position position="1"/>
    </location>
</feature>
<keyword evidence="11" id="KW-1185">Reference proteome</keyword>
<evidence type="ECO:0000256" key="9">
    <source>
        <dbReference type="SAM" id="MobiDB-lite"/>
    </source>
</evidence>
<name>A0A7K5UJE6_CEPOR</name>
<feature type="compositionally biased region" description="Basic and acidic residues" evidence="9">
    <location>
        <begin position="300"/>
        <end position="316"/>
    </location>
</feature>
<evidence type="ECO:0000313" key="10">
    <source>
        <dbReference type="EMBL" id="NWU16822.1"/>
    </source>
</evidence>
<dbReference type="EMBL" id="VZRE01014227">
    <property type="protein sequence ID" value="NWU16822.1"/>
    <property type="molecule type" value="Genomic_DNA"/>
</dbReference>
<evidence type="ECO:0000256" key="5">
    <source>
        <dbReference type="ARBA" id="ARBA00022989"/>
    </source>
</evidence>
<proteinExistence type="predicted"/>
<dbReference type="InterPro" id="IPR008677">
    <property type="entry name" value="MRVI1"/>
</dbReference>
<accession>A0A7K5UJE6</accession>
<dbReference type="PANTHER" id="PTHR15352:SF2">
    <property type="entry name" value="INOSITOL 1,4,5-TRIPHOSPHATE RECEPTOR ASSOCIATED 1"/>
    <property type="match status" value="1"/>
</dbReference>
<evidence type="ECO:0000256" key="1">
    <source>
        <dbReference type="ARBA" id="ARBA00004167"/>
    </source>
</evidence>
<dbReference type="AlphaFoldDB" id="A0A7K5UJE6"/>
<evidence type="ECO:0000256" key="4">
    <source>
        <dbReference type="ARBA" id="ARBA00022692"/>
    </source>
</evidence>
<sequence length="564" mass="63355">GTTCSTPSVVLPENAVTPDAEIDKNLVNRSRSPHRRHSTRASRNSTSSLTSVDNSGHVIDLVNDQLPDVKISEEDKKKNLELLEEAKKVSERFLTRRGRKSRSSLPESPTAVSPTLSPKVSPVASRSNSLTLPVPSGIWTCFFVLCVSLYFQNASKGLIDRRQNDQRKISQGRLVPRSAGFENSKEKLSDQKENFDPRKHADTLPKCSPSGGDGGRMSLNTCLNVCENELGKSFLKKGKENDVPLRTHLPGAGIGNMDSKLKMPVPEMRDHKVSCKSEFKLCGLRPPLLRAVSWDSLEPGQKEKTPSKLPSEEDKSFAGNKPSNQLKAFKDLQIQVQPVRMQKLTKLREEHILMRNQNLVGLKLPELSEAAEQEKGPSPLPSPTEEEETKHSSDVMPSIPDVLLRKLRVHKSLPGSSPPLTEKEVENVFVQLSLAFRNDSYTLESRINQAERERNLTEENAEKELENFKAAITSSAHLWHHYEHREAYQKLLEDIAVLRRLAARLSSRAEMVGAVRQEKRMSKATEVMMQYVENLKRTYEKDHAELMEFKKLANQNSSRSYGAS</sequence>
<evidence type="ECO:0000313" key="11">
    <source>
        <dbReference type="Proteomes" id="UP000543364"/>
    </source>
</evidence>